<evidence type="ECO:0000256" key="1">
    <source>
        <dbReference type="SAM" id="MobiDB-lite"/>
    </source>
</evidence>
<organism evidence="2">
    <name type="scientific">Anguilla anguilla</name>
    <name type="common">European freshwater eel</name>
    <name type="synonym">Muraena anguilla</name>
    <dbReference type="NCBI Taxonomy" id="7936"/>
    <lineage>
        <taxon>Eukaryota</taxon>
        <taxon>Metazoa</taxon>
        <taxon>Chordata</taxon>
        <taxon>Craniata</taxon>
        <taxon>Vertebrata</taxon>
        <taxon>Euteleostomi</taxon>
        <taxon>Actinopterygii</taxon>
        <taxon>Neopterygii</taxon>
        <taxon>Teleostei</taxon>
        <taxon>Anguilliformes</taxon>
        <taxon>Anguillidae</taxon>
        <taxon>Anguilla</taxon>
    </lineage>
</organism>
<reference evidence="2" key="1">
    <citation type="submission" date="2014-11" db="EMBL/GenBank/DDBJ databases">
        <authorList>
            <person name="Amaro Gonzalez C."/>
        </authorList>
    </citation>
    <scope>NUCLEOTIDE SEQUENCE</scope>
</reference>
<accession>A0A0E9UMW6</accession>
<name>A0A0E9UMW6_ANGAN</name>
<dbReference type="AlphaFoldDB" id="A0A0E9UMW6"/>
<sequence>MSQPHRAVPYSQRLNQPRRNVLQIQSQGRPFCETRTGLSRQKHSSHPA</sequence>
<feature type="region of interest" description="Disordered" evidence="1">
    <location>
        <begin position="1"/>
        <end position="48"/>
    </location>
</feature>
<feature type="compositionally biased region" description="Polar residues" evidence="1">
    <location>
        <begin position="12"/>
        <end position="28"/>
    </location>
</feature>
<protein>
    <submittedName>
        <fullName evidence="2">Uncharacterized protein</fullName>
    </submittedName>
</protein>
<dbReference type="EMBL" id="GBXM01041368">
    <property type="protein sequence ID" value="JAH67209.1"/>
    <property type="molecule type" value="Transcribed_RNA"/>
</dbReference>
<evidence type="ECO:0000313" key="2">
    <source>
        <dbReference type="EMBL" id="JAH67209.1"/>
    </source>
</evidence>
<proteinExistence type="predicted"/>
<reference evidence="2" key="2">
    <citation type="journal article" date="2015" name="Fish Shellfish Immunol.">
        <title>Early steps in the European eel (Anguilla anguilla)-Vibrio vulnificus interaction in the gills: Role of the RtxA13 toxin.</title>
        <authorList>
            <person name="Callol A."/>
            <person name="Pajuelo D."/>
            <person name="Ebbesson L."/>
            <person name="Teles M."/>
            <person name="MacKenzie S."/>
            <person name="Amaro C."/>
        </authorList>
    </citation>
    <scope>NUCLEOTIDE SEQUENCE</scope>
</reference>